<dbReference type="EMBL" id="CP059732">
    <property type="protein sequence ID" value="QMW06378.1"/>
    <property type="molecule type" value="Genomic_DNA"/>
</dbReference>
<protein>
    <submittedName>
        <fullName evidence="3">Uncharacterized protein</fullName>
    </submittedName>
</protein>
<reference evidence="3 4" key="1">
    <citation type="submission" date="2020-07" db="EMBL/GenBank/DDBJ databases">
        <title>Spirosoma foliorum sp. nov., isolated from the leaves on the Nejang mountain Korea, Republic of.</title>
        <authorList>
            <person name="Ho H."/>
            <person name="Lee Y.-J."/>
            <person name="Nurcahyanto D.-A."/>
            <person name="Kim S.-G."/>
        </authorList>
    </citation>
    <scope>NUCLEOTIDE SEQUENCE [LARGE SCALE GENOMIC DNA]</scope>
    <source>
        <strain evidence="3 4">PL0136</strain>
    </source>
</reference>
<sequence length="306" mass="33008">MPITVDEINALTDEQITPEIEAALFPKIEARATAYLTGKGHIVKPKTEYDTEFANELEKKKKEFADSEAPRFYGAMDKMLEAVGYKKPDGMSTASYVEKLSNEGKLPFTAAQLEKLEKMLKGEGGSSTAEELIRQAKKDLDDYKDTVKKEKEGDFAKQVKRVVDSSLKAAPVPVNPNLKTDAEKASAKKADIETITATFNTVYEAAEDKDGVLFFKKKGTDTPLMNATTGEPMTPLEIIQKNHSIFLAPQNHQQKGGGTGGGGGAGGGGAKSLADIFTAASEAGHKTNSPAWKTFVNDEKQKAGLV</sequence>
<evidence type="ECO:0000313" key="3">
    <source>
        <dbReference type="EMBL" id="QMW06378.1"/>
    </source>
</evidence>
<keyword evidence="1" id="KW-0175">Coiled coil</keyword>
<feature type="compositionally biased region" description="Basic and acidic residues" evidence="2">
    <location>
        <begin position="296"/>
        <end position="306"/>
    </location>
</feature>
<name>A0A7G5H5I6_9BACT</name>
<dbReference type="KEGG" id="sfol:H3H32_16545"/>
<gene>
    <name evidence="3" type="ORF">H3H32_16545</name>
</gene>
<evidence type="ECO:0000256" key="2">
    <source>
        <dbReference type="SAM" id="MobiDB-lite"/>
    </source>
</evidence>
<evidence type="ECO:0000313" key="4">
    <source>
        <dbReference type="Proteomes" id="UP000515369"/>
    </source>
</evidence>
<evidence type="ECO:0000256" key="1">
    <source>
        <dbReference type="SAM" id="Coils"/>
    </source>
</evidence>
<dbReference type="RefSeq" id="WP_182463747.1">
    <property type="nucleotide sequence ID" value="NZ_CP059732.1"/>
</dbReference>
<dbReference type="Proteomes" id="UP000515369">
    <property type="component" value="Chromosome"/>
</dbReference>
<proteinExistence type="predicted"/>
<feature type="coiled-coil region" evidence="1">
    <location>
        <begin position="126"/>
        <end position="153"/>
    </location>
</feature>
<keyword evidence="4" id="KW-1185">Reference proteome</keyword>
<accession>A0A7G5H5I6</accession>
<feature type="region of interest" description="Disordered" evidence="2">
    <location>
        <begin position="284"/>
        <end position="306"/>
    </location>
</feature>
<organism evidence="3 4">
    <name type="scientific">Spirosoma foliorum</name>
    <dbReference type="NCBI Taxonomy" id="2710596"/>
    <lineage>
        <taxon>Bacteria</taxon>
        <taxon>Pseudomonadati</taxon>
        <taxon>Bacteroidota</taxon>
        <taxon>Cytophagia</taxon>
        <taxon>Cytophagales</taxon>
        <taxon>Cytophagaceae</taxon>
        <taxon>Spirosoma</taxon>
    </lineage>
</organism>
<dbReference type="AlphaFoldDB" id="A0A7G5H5I6"/>